<feature type="domain" description="Glycosyltransferase 2-like" evidence="3">
    <location>
        <begin position="6"/>
        <end position="134"/>
    </location>
</feature>
<dbReference type="AlphaFoldDB" id="A0A015T3N5"/>
<dbReference type="SUPFAM" id="SSF53448">
    <property type="entry name" value="Nucleotide-diphospho-sugar transferases"/>
    <property type="match status" value="1"/>
</dbReference>
<dbReference type="CDD" id="cd00761">
    <property type="entry name" value="Glyco_tranf_GTA_type"/>
    <property type="match status" value="1"/>
</dbReference>
<dbReference type="RefSeq" id="WP_032586597.1">
    <property type="nucleotide sequence ID" value="NZ_JGCY01000002.1"/>
</dbReference>
<evidence type="ECO:0000256" key="2">
    <source>
        <dbReference type="ARBA" id="ARBA00022679"/>
    </source>
</evidence>
<name>A0A015T3N5_BACFG</name>
<dbReference type="Gene3D" id="3.90.550.10">
    <property type="entry name" value="Spore Coat Polysaccharide Biosynthesis Protein SpsA, Chain A"/>
    <property type="match status" value="1"/>
</dbReference>
<dbReference type="PANTHER" id="PTHR22916:SF51">
    <property type="entry name" value="GLYCOSYLTRANSFERASE EPSH-RELATED"/>
    <property type="match status" value="1"/>
</dbReference>
<accession>A0A015T3N5</accession>
<dbReference type="InterPro" id="IPR001173">
    <property type="entry name" value="Glyco_trans_2-like"/>
</dbReference>
<evidence type="ECO:0000313" key="4">
    <source>
        <dbReference type="EMBL" id="EXY77117.1"/>
    </source>
</evidence>
<dbReference type="InterPro" id="IPR029044">
    <property type="entry name" value="Nucleotide-diphossugar_trans"/>
</dbReference>
<keyword evidence="1" id="KW-0328">Glycosyltransferase</keyword>
<reference evidence="4 5" key="1">
    <citation type="submission" date="2014-02" db="EMBL/GenBank/DDBJ databases">
        <authorList>
            <person name="Sears C."/>
            <person name="Carroll K."/>
            <person name="Sack B.R."/>
            <person name="Qadri F."/>
            <person name="Myers L.L."/>
            <person name="Chung G.-T."/>
            <person name="Escheverria P."/>
            <person name="Fraser C.M."/>
            <person name="Sadzewicz L."/>
            <person name="Shefchek K.A."/>
            <person name="Tallon L."/>
            <person name="Das S.P."/>
            <person name="Daugherty S."/>
            <person name="Mongodin E.F."/>
        </authorList>
    </citation>
    <scope>NUCLEOTIDE SEQUENCE [LARGE SCALE GENOMIC DNA]</scope>
    <source>
        <strain evidence="5">3988T(B)14</strain>
    </source>
</reference>
<dbReference type="GO" id="GO:0016758">
    <property type="term" value="F:hexosyltransferase activity"/>
    <property type="evidence" value="ECO:0007669"/>
    <property type="project" value="UniProtKB-ARBA"/>
</dbReference>
<dbReference type="PATRIC" id="fig|1339315.3.peg.5"/>
<gene>
    <name evidence="4" type="ORF">M124_3979</name>
</gene>
<sequence length="341" mass="40415">MAPKVSVIVPVYNVEQYLDRCIQSLLNQTLKEIEIILVDDESPDKCPQMCDYYSKQDVRIKVIHKKNEGLGMACNSGMEIAKGEYIAFCDSDDYVDKNMYETMYRAAIEEQADAVFTGIQTVNQEGIVKPMSQPKQKETIRDKAYIHRYLLNMIASEPSVKEDREVPMSAKVALYRHEMIANNHLRFESERILISEDLIWHIDILCHAKCICLLPQTFYYYYNNTKSLSKKIRTDRFSYFLNIRQEIVRRTKQYNLINEVGIRTDRMFIGYVRFYIRQICSSSMAYSEKRSLVIQMCTDKVWKEIWSTYPIRLMPKGHYVMMYLMKYRLFSIINLMYKLMK</sequence>
<dbReference type="PANTHER" id="PTHR22916">
    <property type="entry name" value="GLYCOSYLTRANSFERASE"/>
    <property type="match status" value="1"/>
</dbReference>
<proteinExistence type="predicted"/>
<evidence type="ECO:0000256" key="1">
    <source>
        <dbReference type="ARBA" id="ARBA00022676"/>
    </source>
</evidence>
<dbReference type="Proteomes" id="UP000020529">
    <property type="component" value="Unassembled WGS sequence"/>
</dbReference>
<dbReference type="EMBL" id="JGCY01000002">
    <property type="protein sequence ID" value="EXY77117.1"/>
    <property type="molecule type" value="Genomic_DNA"/>
</dbReference>
<keyword evidence="2 4" id="KW-0808">Transferase</keyword>
<dbReference type="Pfam" id="PF00535">
    <property type="entry name" value="Glycos_transf_2"/>
    <property type="match status" value="1"/>
</dbReference>
<organism evidence="4 5">
    <name type="scientific">Bacteroides fragilis str. 3988T(B)14</name>
    <dbReference type="NCBI Taxonomy" id="1339315"/>
    <lineage>
        <taxon>Bacteria</taxon>
        <taxon>Pseudomonadati</taxon>
        <taxon>Bacteroidota</taxon>
        <taxon>Bacteroidia</taxon>
        <taxon>Bacteroidales</taxon>
        <taxon>Bacteroidaceae</taxon>
        <taxon>Bacteroides</taxon>
    </lineage>
</organism>
<protein>
    <submittedName>
        <fullName evidence="4">Glycosyl transferase 2 family protein</fullName>
    </submittedName>
</protein>
<comment type="caution">
    <text evidence="4">The sequence shown here is derived from an EMBL/GenBank/DDBJ whole genome shotgun (WGS) entry which is preliminary data.</text>
</comment>
<evidence type="ECO:0000313" key="5">
    <source>
        <dbReference type="Proteomes" id="UP000020529"/>
    </source>
</evidence>
<evidence type="ECO:0000259" key="3">
    <source>
        <dbReference type="Pfam" id="PF00535"/>
    </source>
</evidence>